<reference evidence="1 2" key="1">
    <citation type="submission" date="2020-07" db="EMBL/GenBank/DDBJ databases">
        <title>The yeast mating-type switching endonuclease HO is a domesticated member of an unorthodox homing genetic element family.</title>
        <authorList>
            <person name="Coughlan A.Y."/>
            <person name="Lombardi L."/>
            <person name="Braun-Galleani S."/>
            <person name="Martos A.R."/>
            <person name="Galeote V."/>
            <person name="Bigey F."/>
            <person name="Dequin S."/>
            <person name="Byrne K.P."/>
            <person name="Wolfe K.H."/>
        </authorList>
    </citation>
    <scope>NUCLEOTIDE SEQUENCE [LARGE SCALE GENOMIC DNA]</scope>
    <source>
        <strain evidence="1 2">NRRL Y-6702</strain>
    </source>
</reference>
<proteinExistence type="predicted"/>
<dbReference type="Proteomes" id="UP000509704">
    <property type="component" value="Chromosome 2"/>
</dbReference>
<dbReference type="InterPro" id="IPR008732">
    <property type="entry name" value="Pet122"/>
</dbReference>
<accession>A0A7H9AXW7</accession>
<name>A0A7H9AXW7_ZYGMR</name>
<sequence>MSGILVFKRCLSDAQRKDILLDCLNNKFDKVLSTIRKIAPADMDYSILQTILSRGCYHGHIESVSHIWYKYVRREKSLIVSPPLLCEIGTLALNEGKYYLPKQLHYHFKLFFGPESNSSLGQYTEYELLRIKVESFAKGTSSSTNFREKWKVFLEDVDHHFPPDFRLSVWDYPHLARSIPQGDDDRIVKMLFTEDQIEIVNNHTLPLLLNMILLQKQHSIERKFNLFRRFHQFCPILKYDDTLTILLRQCELACDGYRMNVLLEYVQDNKMPQLCRKASEIMLRARKQTNHATIPV</sequence>
<dbReference type="GO" id="GO:0003743">
    <property type="term" value="F:translation initiation factor activity"/>
    <property type="evidence" value="ECO:0007669"/>
    <property type="project" value="InterPro"/>
</dbReference>
<dbReference type="GO" id="GO:0005743">
    <property type="term" value="C:mitochondrial inner membrane"/>
    <property type="evidence" value="ECO:0007669"/>
    <property type="project" value="InterPro"/>
</dbReference>
<dbReference type="Pfam" id="PF05476">
    <property type="entry name" value="PET122"/>
    <property type="match status" value="1"/>
</dbReference>
<dbReference type="RefSeq" id="XP_037142986.1">
    <property type="nucleotide sequence ID" value="XM_037287091.1"/>
</dbReference>
<dbReference type="AlphaFoldDB" id="A0A7H9AXW7"/>
<keyword evidence="2" id="KW-1185">Reference proteome</keyword>
<dbReference type="KEGG" id="zmk:HG535_0B02970"/>
<dbReference type="EMBL" id="CP058605">
    <property type="protein sequence ID" value="QLG71258.1"/>
    <property type="molecule type" value="Genomic_DNA"/>
</dbReference>
<gene>
    <name evidence="1" type="ORF">HG535_0B02970</name>
</gene>
<protein>
    <submittedName>
        <fullName evidence="1">Uncharacterized protein</fullName>
    </submittedName>
</protein>
<dbReference type="GeneID" id="59234919"/>
<evidence type="ECO:0000313" key="1">
    <source>
        <dbReference type="EMBL" id="QLG71258.1"/>
    </source>
</evidence>
<evidence type="ECO:0000313" key="2">
    <source>
        <dbReference type="Proteomes" id="UP000509704"/>
    </source>
</evidence>
<organism evidence="1 2">
    <name type="scientific">Zygotorulaspora mrakii</name>
    <name type="common">Zygosaccharomyces mrakii</name>
    <dbReference type="NCBI Taxonomy" id="42260"/>
    <lineage>
        <taxon>Eukaryota</taxon>
        <taxon>Fungi</taxon>
        <taxon>Dikarya</taxon>
        <taxon>Ascomycota</taxon>
        <taxon>Saccharomycotina</taxon>
        <taxon>Saccharomycetes</taxon>
        <taxon>Saccharomycetales</taxon>
        <taxon>Saccharomycetaceae</taxon>
        <taxon>Zygotorulaspora</taxon>
    </lineage>
</organism>
<dbReference type="GO" id="GO:0070131">
    <property type="term" value="P:positive regulation of mitochondrial translation"/>
    <property type="evidence" value="ECO:0007669"/>
    <property type="project" value="InterPro"/>
</dbReference>
<dbReference type="OrthoDB" id="4031898at2759"/>